<protein>
    <recommendedName>
        <fullName evidence="3">Transposase</fullName>
    </recommendedName>
</protein>
<dbReference type="Proteomes" id="UP000286912">
    <property type="component" value="Unassembled WGS sequence"/>
</dbReference>
<sequence>MWRQLRHEGVNVAHSNVEQLMLRLEVRGVVQGQRPFTTFIDPA</sequence>
<evidence type="ECO:0000313" key="2">
    <source>
        <dbReference type="Proteomes" id="UP000286912"/>
    </source>
</evidence>
<organism evidence="1 2">
    <name type="scientific">Vreelandella populi</name>
    <dbReference type="NCBI Taxonomy" id="2498858"/>
    <lineage>
        <taxon>Bacteria</taxon>
        <taxon>Pseudomonadati</taxon>
        <taxon>Pseudomonadota</taxon>
        <taxon>Gammaproteobacteria</taxon>
        <taxon>Oceanospirillales</taxon>
        <taxon>Halomonadaceae</taxon>
        <taxon>Vreelandella</taxon>
    </lineage>
</organism>
<evidence type="ECO:0008006" key="3">
    <source>
        <dbReference type="Google" id="ProtNLM"/>
    </source>
</evidence>
<dbReference type="OrthoDB" id="9803878at2"/>
<evidence type="ECO:0000313" key="1">
    <source>
        <dbReference type="EMBL" id="RUR43645.1"/>
    </source>
</evidence>
<name>A0A3S0WLT6_9GAMM</name>
<proteinExistence type="predicted"/>
<reference evidence="1 2" key="1">
    <citation type="submission" date="2018-12" db="EMBL/GenBank/DDBJ databases">
        <title>three novel Halomonas strain isolated from plants.</title>
        <authorList>
            <person name="Sun C."/>
        </authorList>
    </citation>
    <scope>NUCLEOTIDE SEQUENCE [LARGE SCALE GENOMIC DNA]</scope>
    <source>
        <strain evidence="1 2">RC</strain>
    </source>
</reference>
<comment type="caution">
    <text evidence="1">The sequence shown here is derived from an EMBL/GenBank/DDBJ whole genome shotgun (WGS) entry which is preliminary data.</text>
</comment>
<gene>
    <name evidence="1" type="ORF">ELY37_18220</name>
</gene>
<dbReference type="EMBL" id="RZHD01000010">
    <property type="protein sequence ID" value="RUR43645.1"/>
    <property type="molecule type" value="Genomic_DNA"/>
</dbReference>
<keyword evidence="2" id="KW-1185">Reference proteome</keyword>
<accession>A0A3S0WLT6</accession>
<dbReference type="AlphaFoldDB" id="A0A3S0WLT6"/>